<dbReference type="Pfam" id="PF12146">
    <property type="entry name" value="Hydrolase_4"/>
    <property type="match status" value="1"/>
</dbReference>
<dbReference type="EMBL" id="CP021434">
    <property type="protein sequence ID" value="ARU62348.1"/>
    <property type="molecule type" value="Genomic_DNA"/>
</dbReference>
<keyword evidence="3" id="KW-1185">Reference proteome</keyword>
<accession>A0A1Y0IP49</accession>
<dbReference type="InterPro" id="IPR051044">
    <property type="entry name" value="MAG_DAG_Lipase"/>
</dbReference>
<protein>
    <recommendedName>
        <fullName evidence="1">Serine aminopeptidase S33 domain-containing protein</fullName>
    </recommendedName>
</protein>
<name>A0A1Y0IP49_9BACL</name>
<evidence type="ECO:0000313" key="2">
    <source>
        <dbReference type="EMBL" id="ARU62348.1"/>
    </source>
</evidence>
<evidence type="ECO:0000259" key="1">
    <source>
        <dbReference type="Pfam" id="PF12146"/>
    </source>
</evidence>
<gene>
    <name evidence="2" type="ORF">CBW65_16300</name>
</gene>
<dbReference type="Proteomes" id="UP000195437">
    <property type="component" value="Chromosome"/>
</dbReference>
<proteinExistence type="predicted"/>
<dbReference type="InterPro" id="IPR022742">
    <property type="entry name" value="Hydrolase_4"/>
</dbReference>
<sequence length="269" mass="29841">MQGIHTEMSRSKGAVGLAAVLLHGASDHSARYRHVIDSLNENGIDVITGDLPGFGRSKGLHGHIDRFDEYLGTVDGWVREAERLAGADGRVVVIGHSMGGLVAVRYLQEYGAKHERIIGAVLSSPLLRVAVAIPAWKRQIAKVLDRALPKLRMPSGISTSYLTRSPEVVTAYEQDPLCGGVVSARWYSEIQRAMELAKRDAGKITVPILLMQAGSDKIVAPEEAEPFFHSLAEREQNKFVWYPDCYHELFNEPEQEEIIREMLEWVANS</sequence>
<dbReference type="AlphaFoldDB" id="A0A1Y0IP49"/>
<dbReference type="InterPro" id="IPR029058">
    <property type="entry name" value="AB_hydrolase_fold"/>
</dbReference>
<dbReference type="KEGG" id="tum:CBW65_16300"/>
<organism evidence="2 3">
    <name type="scientific">Tumebacillus avium</name>
    <dbReference type="NCBI Taxonomy" id="1903704"/>
    <lineage>
        <taxon>Bacteria</taxon>
        <taxon>Bacillati</taxon>
        <taxon>Bacillota</taxon>
        <taxon>Bacilli</taxon>
        <taxon>Bacillales</taxon>
        <taxon>Alicyclobacillaceae</taxon>
        <taxon>Tumebacillus</taxon>
    </lineage>
</organism>
<dbReference type="RefSeq" id="WP_087457710.1">
    <property type="nucleotide sequence ID" value="NZ_CP021434.1"/>
</dbReference>
<dbReference type="InterPro" id="IPR000073">
    <property type="entry name" value="AB_hydrolase_1"/>
</dbReference>
<reference evidence="3" key="1">
    <citation type="submission" date="2017-05" db="EMBL/GenBank/DDBJ databases">
        <authorList>
            <person name="Sung H."/>
        </authorList>
    </citation>
    <scope>NUCLEOTIDE SEQUENCE [LARGE SCALE GENOMIC DNA]</scope>
    <source>
        <strain evidence="3">AR23208</strain>
    </source>
</reference>
<dbReference type="PANTHER" id="PTHR11614">
    <property type="entry name" value="PHOSPHOLIPASE-RELATED"/>
    <property type="match status" value="1"/>
</dbReference>
<dbReference type="PRINTS" id="PR00111">
    <property type="entry name" value="ABHYDROLASE"/>
</dbReference>
<dbReference type="OrthoDB" id="9806902at2"/>
<dbReference type="SUPFAM" id="SSF53474">
    <property type="entry name" value="alpha/beta-Hydrolases"/>
    <property type="match status" value="1"/>
</dbReference>
<evidence type="ECO:0000313" key="3">
    <source>
        <dbReference type="Proteomes" id="UP000195437"/>
    </source>
</evidence>
<feature type="domain" description="Serine aminopeptidase S33" evidence="1">
    <location>
        <begin position="20"/>
        <end position="254"/>
    </location>
</feature>
<dbReference type="Gene3D" id="3.40.50.1820">
    <property type="entry name" value="alpha/beta hydrolase"/>
    <property type="match status" value="1"/>
</dbReference>